<keyword evidence="1" id="KW-0812">Transmembrane</keyword>
<dbReference type="InterPro" id="IPR036259">
    <property type="entry name" value="MFS_trans_sf"/>
</dbReference>
<dbReference type="Gene3D" id="1.20.1250.20">
    <property type="entry name" value="MFS general substrate transporter like domains"/>
    <property type="match status" value="1"/>
</dbReference>
<accession>A0A497EZR5</accession>
<feature type="non-terminal residue" evidence="3">
    <location>
        <position position="191"/>
    </location>
</feature>
<reference evidence="3 4" key="1">
    <citation type="submission" date="2018-06" db="EMBL/GenBank/DDBJ databases">
        <title>Extensive metabolic versatility and redundancy in microbially diverse, dynamic hydrothermal sediments.</title>
        <authorList>
            <person name="Dombrowski N."/>
            <person name="Teske A."/>
            <person name="Baker B.J."/>
        </authorList>
    </citation>
    <scope>NUCLEOTIDE SEQUENCE [LARGE SCALE GENOMIC DNA]</scope>
    <source>
        <strain evidence="3">B20_G2</strain>
    </source>
</reference>
<dbReference type="EMBL" id="QMRA01000092">
    <property type="protein sequence ID" value="RLE52893.1"/>
    <property type="molecule type" value="Genomic_DNA"/>
</dbReference>
<evidence type="ECO:0000313" key="3">
    <source>
        <dbReference type="EMBL" id="RLE52893.1"/>
    </source>
</evidence>
<evidence type="ECO:0000256" key="1">
    <source>
        <dbReference type="SAM" id="Phobius"/>
    </source>
</evidence>
<comment type="caution">
    <text evidence="3">The sequence shown here is derived from an EMBL/GenBank/DDBJ whole genome shotgun (WGS) entry which is preliminary data.</text>
</comment>
<dbReference type="PANTHER" id="PTHR23518:SF2">
    <property type="entry name" value="MAJOR FACILITATOR SUPERFAMILY TRANSPORTER"/>
    <property type="match status" value="1"/>
</dbReference>
<dbReference type="PROSITE" id="PS50850">
    <property type="entry name" value="MFS"/>
    <property type="match status" value="1"/>
</dbReference>
<evidence type="ECO:0000259" key="2">
    <source>
        <dbReference type="PROSITE" id="PS50850"/>
    </source>
</evidence>
<dbReference type="Pfam" id="PF07690">
    <property type="entry name" value="MFS_1"/>
    <property type="match status" value="1"/>
</dbReference>
<dbReference type="PANTHER" id="PTHR23518">
    <property type="entry name" value="C-METHYLTRANSFERASE"/>
    <property type="match status" value="1"/>
</dbReference>
<proteinExistence type="predicted"/>
<dbReference type="InterPro" id="IPR020846">
    <property type="entry name" value="MFS_dom"/>
</dbReference>
<dbReference type="GO" id="GO:0022857">
    <property type="term" value="F:transmembrane transporter activity"/>
    <property type="evidence" value="ECO:0007669"/>
    <property type="project" value="InterPro"/>
</dbReference>
<keyword evidence="1" id="KW-1133">Transmembrane helix</keyword>
<dbReference type="SUPFAM" id="SSF103473">
    <property type="entry name" value="MFS general substrate transporter"/>
    <property type="match status" value="1"/>
</dbReference>
<dbReference type="AlphaFoldDB" id="A0A497EZR5"/>
<feature type="domain" description="Major facilitator superfamily (MFS) profile" evidence="2">
    <location>
        <begin position="12"/>
        <end position="191"/>
    </location>
</feature>
<name>A0A497EZR5_9CREN</name>
<sequence>MRRKLLGGLTLNVILLGLTSFLTDVSTEMILAILPFYATEVLGIQMEALGFIEGAAETVASLLKGVSGKISDKFMRRKPFAILGYGISAFTKPLFGITSTWHHILTVRIADRIGKGIRTAPRDALLASSIEPSLRGRAFGLHRMMDTLGAITGPLISLVMLTYGFSYRTIFFLTIIPGLLAILFLVPVREA</sequence>
<dbReference type="CDD" id="cd17370">
    <property type="entry name" value="MFS_MJ1317_like"/>
    <property type="match status" value="1"/>
</dbReference>
<evidence type="ECO:0000313" key="4">
    <source>
        <dbReference type="Proteomes" id="UP000269499"/>
    </source>
</evidence>
<gene>
    <name evidence="3" type="ORF">DRJ26_04120</name>
</gene>
<dbReference type="Proteomes" id="UP000269499">
    <property type="component" value="Unassembled WGS sequence"/>
</dbReference>
<feature type="transmembrane region" description="Helical" evidence="1">
    <location>
        <begin position="12"/>
        <end position="36"/>
    </location>
</feature>
<dbReference type="InterPro" id="IPR011701">
    <property type="entry name" value="MFS"/>
</dbReference>
<protein>
    <submittedName>
        <fullName evidence="3">MFS transporter</fullName>
    </submittedName>
</protein>
<organism evidence="3 4">
    <name type="scientific">Thermoproteota archaeon</name>
    <dbReference type="NCBI Taxonomy" id="2056631"/>
    <lineage>
        <taxon>Archaea</taxon>
        <taxon>Thermoproteota</taxon>
    </lineage>
</organism>
<keyword evidence="1" id="KW-0472">Membrane</keyword>
<feature type="transmembrane region" description="Helical" evidence="1">
    <location>
        <begin position="144"/>
        <end position="163"/>
    </location>
</feature>
<feature type="transmembrane region" description="Helical" evidence="1">
    <location>
        <begin position="169"/>
        <end position="188"/>
    </location>
</feature>